<dbReference type="Gene3D" id="2.40.170.20">
    <property type="entry name" value="TonB-dependent receptor, beta-barrel domain"/>
    <property type="match status" value="1"/>
</dbReference>
<evidence type="ECO:0000256" key="4">
    <source>
        <dbReference type="ARBA" id="ARBA00022692"/>
    </source>
</evidence>
<sequence length="1004" mass="111203">MGSRTKPLVMTIYRLIILCVLLGGGLLYPTTGWAQTDTAPQSLTVSGRITDSGDEPLIGATVKVVGTTSGTVTDYEGNYQLEVPGAQDTLLITYIGFEPQRVVVNGRSVIDIVLGEDFAQLDEIVVVGYGSVRKSDVVGSVASVEVDDATSIPTTNVGEMLRGRAAGVQVNLADARPGGNSNIVIRGKVSLVGNDPLIIVDGVPYDDINNVAPEDITSIEVLKDASSQAIYGARAANGVILITTRRGREGRVQVDYHGYTTTQELTKNFDLFSGPEFAQLRREAQRTENNDEYFDDRIIFEPQELQSLEEGSFVNWEDLLIQNAVIQSHSLTLAGGGERTKYYSSFNYFDQDGIIPTSGFRRGAVRLNIDQQITDKIDLQANINFQKSDQDRESGSINYITISPLARPFDENGNIVKFPLGEGSTTVSPLWNIRESDNQIETTLIDLNFVGNYELLPGLSYKLNTFFRNRATNQGIYRSTQHSEGDADIQGLATLGNEFYREYLVENIVNYVPSINENNELDFTFVQATNQRNNEESTVTKSGFPNDALSFNGNASEIRGNTRDVSRRRLVSFLGRARYNFNRRYLLTLTMRADGSSVFAENNKWGYFPAAAVAWKVHEESFLRESRALTQLKVRVSYGATGNEGINPSESLGLADYLPYTFGGTTAAGFSPLSRLPNPNLKWETTTTLNTGVDFGFWNNRLRGTVEFYQSSTTDFLLDRVLAGTTGFEVTRFNIGEVENRGVELTTSFDLVRSDKVRWNLGAVWSRNRNEIISLDGSVDDDGRPIDFVSQGLFIGEPIDNIRQRVFDGIFQNEEEIAASAQPDAIVGDIRVLDLNGDGEITTDDLRIYRENPDWYGSLNTSVTWNNFDLFADVYFVSGALQLNPYLADFALGGTLQGSRNGIRREYYTPESPSSVAPRPRPGTPSNLFALAVQDASYMRLRTLTLGYTLPRTLLDKIRLRNTKVYFTGTNLITVTDYLSYSPENNPGAFPDAKGYTFGLKIGL</sequence>
<dbReference type="NCBIfam" id="TIGR04057">
    <property type="entry name" value="SusC_RagA_signa"/>
    <property type="match status" value="1"/>
</dbReference>
<comment type="caution">
    <text evidence="9">The sequence shown here is derived from an EMBL/GenBank/DDBJ whole genome shotgun (WGS) entry which is preliminary data.</text>
</comment>
<keyword evidence="4 7" id="KW-0812">Transmembrane</keyword>
<dbReference type="EMBL" id="CAKLPZ010000001">
    <property type="protein sequence ID" value="CAH0999103.1"/>
    <property type="molecule type" value="Genomic_DNA"/>
</dbReference>
<dbReference type="PROSITE" id="PS00018">
    <property type="entry name" value="EF_HAND_1"/>
    <property type="match status" value="1"/>
</dbReference>
<protein>
    <submittedName>
        <fullName evidence="9">TonB-dependent receptor P26</fullName>
    </submittedName>
</protein>
<dbReference type="InterPro" id="IPR037066">
    <property type="entry name" value="Plug_dom_sf"/>
</dbReference>
<gene>
    <name evidence="9" type="ORF">LEM8419_00399</name>
</gene>
<dbReference type="InterPro" id="IPR018247">
    <property type="entry name" value="EF_Hand_1_Ca_BS"/>
</dbReference>
<dbReference type="Pfam" id="PF07715">
    <property type="entry name" value="Plug"/>
    <property type="match status" value="1"/>
</dbReference>
<dbReference type="SUPFAM" id="SSF56935">
    <property type="entry name" value="Porins"/>
    <property type="match status" value="1"/>
</dbReference>
<comment type="similarity">
    <text evidence="7">Belongs to the TonB-dependent receptor family.</text>
</comment>
<evidence type="ECO:0000256" key="1">
    <source>
        <dbReference type="ARBA" id="ARBA00004571"/>
    </source>
</evidence>
<organism evidence="9 10">
    <name type="scientific">Neolewinella maritima</name>
    <dbReference type="NCBI Taxonomy" id="1383882"/>
    <lineage>
        <taxon>Bacteria</taxon>
        <taxon>Pseudomonadati</taxon>
        <taxon>Bacteroidota</taxon>
        <taxon>Saprospiria</taxon>
        <taxon>Saprospirales</taxon>
        <taxon>Lewinellaceae</taxon>
        <taxon>Neolewinella</taxon>
    </lineage>
</organism>
<evidence type="ECO:0000256" key="7">
    <source>
        <dbReference type="PROSITE-ProRule" id="PRU01360"/>
    </source>
</evidence>
<evidence type="ECO:0000256" key="3">
    <source>
        <dbReference type="ARBA" id="ARBA00022452"/>
    </source>
</evidence>
<dbReference type="InterPro" id="IPR039426">
    <property type="entry name" value="TonB-dep_rcpt-like"/>
</dbReference>
<comment type="subcellular location">
    <subcellularLocation>
        <location evidence="1 7">Cell outer membrane</location>
        <topology evidence="1 7">Multi-pass membrane protein</topology>
    </subcellularLocation>
</comment>
<evidence type="ECO:0000313" key="10">
    <source>
        <dbReference type="Proteomes" id="UP000837803"/>
    </source>
</evidence>
<evidence type="ECO:0000256" key="5">
    <source>
        <dbReference type="ARBA" id="ARBA00023136"/>
    </source>
</evidence>
<reference evidence="9" key="1">
    <citation type="submission" date="2021-12" db="EMBL/GenBank/DDBJ databases">
        <authorList>
            <person name="Rodrigo-Torres L."/>
            <person name="Arahal R. D."/>
            <person name="Lucena T."/>
        </authorList>
    </citation>
    <scope>NUCLEOTIDE SEQUENCE</scope>
    <source>
        <strain evidence="9">CECT 8419</strain>
    </source>
</reference>
<keyword evidence="6 7" id="KW-0998">Cell outer membrane</keyword>
<dbReference type="Gene3D" id="2.60.40.1120">
    <property type="entry name" value="Carboxypeptidase-like, regulatory domain"/>
    <property type="match status" value="1"/>
</dbReference>
<dbReference type="PROSITE" id="PS52016">
    <property type="entry name" value="TONB_DEPENDENT_REC_3"/>
    <property type="match status" value="1"/>
</dbReference>
<name>A0ABM9AWS1_9BACT</name>
<evidence type="ECO:0000313" key="9">
    <source>
        <dbReference type="EMBL" id="CAH0999103.1"/>
    </source>
</evidence>
<dbReference type="Gene3D" id="2.170.130.10">
    <property type="entry name" value="TonB-dependent receptor, plug domain"/>
    <property type="match status" value="1"/>
</dbReference>
<feature type="domain" description="TonB-dependent receptor plug" evidence="8">
    <location>
        <begin position="134"/>
        <end position="239"/>
    </location>
</feature>
<dbReference type="InterPro" id="IPR036942">
    <property type="entry name" value="Beta-barrel_TonB_sf"/>
</dbReference>
<dbReference type="SUPFAM" id="SSF49464">
    <property type="entry name" value="Carboxypeptidase regulatory domain-like"/>
    <property type="match status" value="1"/>
</dbReference>
<dbReference type="InterPro" id="IPR012910">
    <property type="entry name" value="Plug_dom"/>
</dbReference>
<accession>A0ABM9AWS1</accession>
<keyword evidence="5 7" id="KW-0472">Membrane</keyword>
<evidence type="ECO:0000256" key="2">
    <source>
        <dbReference type="ARBA" id="ARBA00022448"/>
    </source>
</evidence>
<dbReference type="Pfam" id="PF13715">
    <property type="entry name" value="CarbopepD_reg_2"/>
    <property type="match status" value="1"/>
</dbReference>
<dbReference type="InterPro" id="IPR023997">
    <property type="entry name" value="TonB-dep_OMP_SusC/RagA_CS"/>
</dbReference>
<evidence type="ECO:0000259" key="8">
    <source>
        <dbReference type="Pfam" id="PF07715"/>
    </source>
</evidence>
<dbReference type="InterPro" id="IPR023996">
    <property type="entry name" value="TonB-dep_OMP_SusC/RagA"/>
</dbReference>
<proteinExistence type="inferred from homology"/>
<keyword evidence="3 7" id="KW-1134">Transmembrane beta strand</keyword>
<dbReference type="NCBIfam" id="TIGR04056">
    <property type="entry name" value="OMP_RagA_SusC"/>
    <property type="match status" value="1"/>
</dbReference>
<keyword evidence="9" id="KW-0675">Receptor</keyword>
<keyword evidence="2 7" id="KW-0813">Transport</keyword>
<evidence type="ECO:0000256" key="6">
    <source>
        <dbReference type="ARBA" id="ARBA00023237"/>
    </source>
</evidence>
<dbReference type="InterPro" id="IPR008969">
    <property type="entry name" value="CarboxyPept-like_regulatory"/>
</dbReference>
<dbReference type="Proteomes" id="UP000837803">
    <property type="component" value="Unassembled WGS sequence"/>
</dbReference>
<keyword evidence="10" id="KW-1185">Reference proteome</keyword>